<dbReference type="SMART" id="SM00176">
    <property type="entry name" value="RAN"/>
    <property type="match status" value="1"/>
</dbReference>
<dbReference type="InterPro" id="IPR005225">
    <property type="entry name" value="Small_GTP-bd"/>
</dbReference>
<dbReference type="PROSITE" id="PS51420">
    <property type="entry name" value="RHO"/>
    <property type="match status" value="1"/>
</dbReference>
<gene>
    <name evidence="3" type="ORF">CCAE0312_LOCUS3488</name>
    <name evidence="4" type="ORF">CCAE0312_LOCUS3489</name>
</gene>
<dbReference type="PROSITE" id="PS51419">
    <property type="entry name" value="RAB"/>
    <property type="match status" value="1"/>
</dbReference>
<dbReference type="NCBIfam" id="TIGR00231">
    <property type="entry name" value="small_GTP"/>
    <property type="match status" value="1"/>
</dbReference>
<name>A0A6T6BWC2_9RHOD</name>
<evidence type="ECO:0000256" key="1">
    <source>
        <dbReference type="ARBA" id="ARBA00022741"/>
    </source>
</evidence>
<dbReference type="AlphaFoldDB" id="A0A6T6BWC2"/>
<evidence type="ECO:0000256" key="2">
    <source>
        <dbReference type="ARBA" id="ARBA00023134"/>
    </source>
</evidence>
<proteinExistence type="predicted"/>
<dbReference type="SMART" id="SM00175">
    <property type="entry name" value="RAB"/>
    <property type="match status" value="1"/>
</dbReference>
<dbReference type="InterPro" id="IPR027417">
    <property type="entry name" value="P-loop_NTPase"/>
</dbReference>
<keyword evidence="1" id="KW-0547">Nucleotide-binding</keyword>
<dbReference type="PANTHER" id="PTHR24072">
    <property type="entry name" value="RHO FAMILY GTPASE"/>
    <property type="match status" value="1"/>
</dbReference>
<dbReference type="PRINTS" id="PR00449">
    <property type="entry name" value="RASTRNSFRMNG"/>
</dbReference>
<dbReference type="PROSITE" id="PS51421">
    <property type="entry name" value="RAS"/>
    <property type="match status" value="1"/>
</dbReference>
<organism evidence="3">
    <name type="scientific">Compsopogon caeruleus</name>
    <dbReference type="NCBI Taxonomy" id="31354"/>
    <lineage>
        <taxon>Eukaryota</taxon>
        <taxon>Rhodophyta</taxon>
        <taxon>Compsopogonophyceae</taxon>
        <taxon>Compsopogonales</taxon>
        <taxon>Compsopogonaceae</taxon>
        <taxon>Compsopogon</taxon>
    </lineage>
</organism>
<dbReference type="FunFam" id="3.40.50.300:FF:000118">
    <property type="entry name" value="Rho-related GTP-binding protein RhoG"/>
    <property type="match status" value="1"/>
</dbReference>
<dbReference type="GO" id="GO:0003924">
    <property type="term" value="F:GTPase activity"/>
    <property type="evidence" value="ECO:0007669"/>
    <property type="project" value="InterPro"/>
</dbReference>
<evidence type="ECO:0000313" key="3">
    <source>
        <dbReference type="EMBL" id="CAD9231411.1"/>
    </source>
</evidence>
<dbReference type="CDD" id="cd00157">
    <property type="entry name" value="Rho"/>
    <property type="match status" value="1"/>
</dbReference>
<dbReference type="EMBL" id="HBGH01006659">
    <property type="protein sequence ID" value="CAD9231412.1"/>
    <property type="molecule type" value="Transcribed_RNA"/>
</dbReference>
<reference evidence="3" key="1">
    <citation type="submission" date="2021-01" db="EMBL/GenBank/DDBJ databases">
        <authorList>
            <person name="Corre E."/>
            <person name="Pelletier E."/>
            <person name="Niang G."/>
            <person name="Scheremetjew M."/>
            <person name="Finn R."/>
            <person name="Kale V."/>
            <person name="Holt S."/>
            <person name="Cochrane G."/>
            <person name="Meng A."/>
            <person name="Brown T."/>
            <person name="Cohen L."/>
        </authorList>
    </citation>
    <scope>NUCLEOTIDE SEQUENCE</scope>
    <source>
        <strain evidence="3">SAG 36.94</strain>
    </source>
</reference>
<sequence length="207" mass="22752">MEGAKHKVKIVIVGDGSVGKTCMLHSYARNEFPTEYVPTVFDTYTASVRISEDLVGLEIWDTAGQDDYDRLRALTYFNTNVIVLCYSVVSKASFENVLNKWAPEVQFRCPDAAVILCGTKTDLRTDPVTLEKLKKKGHYPISTLQGERMQTKVGASAFMECSALTKEGLKDVFDEAIKFGLQSPREPSGKSAPAKSSGLFACFGCLS</sequence>
<dbReference type="GO" id="GO:0007264">
    <property type="term" value="P:small GTPase-mediated signal transduction"/>
    <property type="evidence" value="ECO:0007669"/>
    <property type="project" value="InterPro"/>
</dbReference>
<dbReference type="SUPFAM" id="SSF52540">
    <property type="entry name" value="P-loop containing nucleoside triphosphate hydrolases"/>
    <property type="match status" value="1"/>
</dbReference>
<dbReference type="InterPro" id="IPR003578">
    <property type="entry name" value="Small_GTPase_Rho"/>
</dbReference>
<dbReference type="EMBL" id="HBGH01006657">
    <property type="protein sequence ID" value="CAD9231411.1"/>
    <property type="molecule type" value="Transcribed_RNA"/>
</dbReference>
<dbReference type="GO" id="GO:0005525">
    <property type="term" value="F:GTP binding"/>
    <property type="evidence" value="ECO:0007669"/>
    <property type="project" value="UniProtKB-KW"/>
</dbReference>
<dbReference type="Gene3D" id="3.40.50.300">
    <property type="entry name" value="P-loop containing nucleotide triphosphate hydrolases"/>
    <property type="match status" value="1"/>
</dbReference>
<accession>A0A6T6BWC2</accession>
<keyword evidence="2" id="KW-0342">GTP-binding</keyword>
<protein>
    <submittedName>
        <fullName evidence="3">Uncharacterized protein</fullName>
    </submittedName>
</protein>
<dbReference type="Pfam" id="PF00071">
    <property type="entry name" value="Ras"/>
    <property type="match status" value="1"/>
</dbReference>
<evidence type="ECO:0000313" key="4">
    <source>
        <dbReference type="EMBL" id="CAD9231412.1"/>
    </source>
</evidence>
<dbReference type="SMART" id="SM00174">
    <property type="entry name" value="RHO"/>
    <property type="match status" value="1"/>
</dbReference>
<dbReference type="SMART" id="SM00173">
    <property type="entry name" value="RAS"/>
    <property type="match status" value="1"/>
</dbReference>
<dbReference type="InterPro" id="IPR001806">
    <property type="entry name" value="Small_GTPase"/>
</dbReference>